<dbReference type="AlphaFoldDB" id="A0A561P9W8"/>
<name>A0A561P9W8_9BACT</name>
<evidence type="ECO:0000256" key="1">
    <source>
        <dbReference type="SAM" id="Phobius"/>
    </source>
</evidence>
<dbReference type="Gene3D" id="3.55.50.30">
    <property type="match status" value="1"/>
</dbReference>
<keyword evidence="1" id="KW-0472">Membrane</keyword>
<dbReference type="Pfam" id="PF16344">
    <property type="entry name" value="FecR_C"/>
    <property type="match status" value="1"/>
</dbReference>
<dbReference type="PANTHER" id="PTHR30273">
    <property type="entry name" value="PERIPLASMIC SIGNAL SENSOR AND SIGMA FACTOR ACTIVATOR FECR-RELATED"/>
    <property type="match status" value="1"/>
</dbReference>
<accession>A0A561P9W8</accession>
<evidence type="ECO:0000259" key="3">
    <source>
        <dbReference type="Pfam" id="PF16344"/>
    </source>
</evidence>
<comment type="caution">
    <text evidence="4">The sequence shown here is derived from an EMBL/GenBank/DDBJ whole genome shotgun (WGS) entry which is preliminary data.</text>
</comment>
<dbReference type="OrthoDB" id="663025at2"/>
<protein>
    <submittedName>
        <fullName evidence="4">FecR family protein</fullName>
    </submittedName>
</protein>
<evidence type="ECO:0000259" key="2">
    <source>
        <dbReference type="Pfam" id="PF04773"/>
    </source>
</evidence>
<dbReference type="PANTHER" id="PTHR30273:SF2">
    <property type="entry name" value="PROTEIN FECR"/>
    <property type="match status" value="1"/>
</dbReference>
<dbReference type="InterPro" id="IPR032508">
    <property type="entry name" value="FecR_C"/>
</dbReference>
<dbReference type="InterPro" id="IPR012373">
    <property type="entry name" value="Ferrdict_sens_TM"/>
</dbReference>
<dbReference type="RefSeq" id="WP_145673663.1">
    <property type="nucleotide sequence ID" value="NZ_VIWO01000010.1"/>
</dbReference>
<dbReference type="PIRSF" id="PIRSF018266">
    <property type="entry name" value="FecR"/>
    <property type="match status" value="1"/>
</dbReference>
<keyword evidence="5" id="KW-1185">Reference proteome</keyword>
<feature type="domain" description="FecR protein" evidence="2">
    <location>
        <begin position="134"/>
        <end position="222"/>
    </location>
</feature>
<sequence>MEQIIALIQKLKDGTATEAEVMLLESMLEREEDAALRQQWRNEFDRALTTGEQVLSQERTNALLVQLHTRMEASEQHTREQKVIRLRSNIRAYAAAVAGILLLSGMFAMYYTHLQKHAPRPLSSLPTPHLKHIRNTTGKAVIMTLPEGSQVTMDAGAVLSYDEKAARTVALVGKASFNVTASDQHPFTVTAGDITTIALGTRFTVDASALQAVTVKLESGKVLVHHNGSTAKDGIYLLPGEAFHLNPVTHQYAVTKVTGIPEDNAPGGTTVKHAVLLTFTNMPLDKVFKKLAAAYHTDIHFADSEVEGAYFTGQVLKTDSLQHILSAICQLNNLEFTSGDEGITLRKVK</sequence>
<gene>
    <name evidence="4" type="ORF">FHW36_110131</name>
</gene>
<dbReference type="Pfam" id="PF04773">
    <property type="entry name" value="FecR"/>
    <property type="match status" value="1"/>
</dbReference>
<dbReference type="EMBL" id="VIWO01000010">
    <property type="protein sequence ID" value="TWF34931.1"/>
    <property type="molecule type" value="Genomic_DNA"/>
</dbReference>
<keyword evidence="1" id="KW-0812">Transmembrane</keyword>
<evidence type="ECO:0000313" key="4">
    <source>
        <dbReference type="EMBL" id="TWF34931.1"/>
    </source>
</evidence>
<dbReference type="InterPro" id="IPR006860">
    <property type="entry name" value="FecR"/>
</dbReference>
<feature type="domain" description="Protein FecR C-terminal" evidence="3">
    <location>
        <begin position="277"/>
        <end position="343"/>
    </location>
</feature>
<reference evidence="4 5" key="1">
    <citation type="submission" date="2019-06" db="EMBL/GenBank/DDBJ databases">
        <title>Sorghum-associated microbial communities from plants grown in Nebraska, USA.</title>
        <authorList>
            <person name="Schachtman D."/>
        </authorList>
    </citation>
    <scope>NUCLEOTIDE SEQUENCE [LARGE SCALE GENOMIC DNA]</scope>
    <source>
        <strain evidence="4 5">1209</strain>
    </source>
</reference>
<feature type="transmembrane region" description="Helical" evidence="1">
    <location>
        <begin position="92"/>
        <end position="111"/>
    </location>
</feature>
<evidence type="ECO:0000313" key="5">
    <source>
        <dbReference type="Proteomes" id="UP000320811"/>
    </source>
</evidence>
<keyword evidence="1" id="KW-1133">Transmembrane helix</keyword>
<organism evidence="4 5">
    <name type="scientific">Chitinophaga polysaccharea</name>
    <dbReference type="NCBI Taxonomy" id="1293035"/>
    <lineage>
        <taxon>Bacteria</taxon>
        <taxon>Pseudomonadati</taxon>
        <taxon>Bacteroidota</taxon>
        <taxon>Chitinophagia</taxon>
        <taxon>Chitinophagales</taxon>
        <taxon>Chitinophagaceae</taxon>
        <taxon>Chitinophaga</taxon>
    </lineage>
</organism>
<dbReference type="GO" id="GO:0016989">
    <property type="term" value="F:sigma factor antagonist activity"/>
    <property type="evidence" value="ECO:0007669"/>
    <property type="project" value="TreeGrafter"/>
</dbReference>
<dbReference type="Gene3D" id="2.60.120.1440">
    <property type="match status" value="1"/>
</dbReference>
<proteinExistence type="predicted"/>
<dbReference type="Proteomes" id="UP000320811">
    <property type="component" value="Unassembled WGS sequence"/>
</dbReference>